<comment type="pathway">
    <text evidence="3">Glycerolipid metabolism; triacylglycerol biosynthesis.</text>
</comment>
<comment type="catalytic activity">
    <reaction evidence="9">
        <text>a long chain fatty alcohol + a fatty acyl-CoA = a long-chain alcohol wax ester + CoA</text>
        <dbReference type="Rhea" id="RHEA:38443"/>
        <dbReference type="ChEBI" id="CHEBI:17135"/>
        <dbReference type="ChEBI" id="CHEBI:57287"/>
        <dbReference type="ChEBI" id="CHEBI:77636"/>
        <dbReference type="ChEBI" id="CHEBI:235323"/>
        <dbReference type="EC" id="2.3.1.75"/>
    </reaction>
</comment>
<keyword evidence="7" id="KW-0012">Acyltransferase</keyword>
<dbReference type="GO" id="GO:0005789">
    <property type="term" value="C:endoplasmic reticulum membrane"/>
    <property type="evidence" value="ECO:0007669"/>
    <property type="project" value="UniProtKB-SubCell"/>
</dbReference>
<comment type="pathway">
    <text evidence="4">Lipid metabolism.</text>
</comment>
<evidence type="ECO:0000256" key="2">
    <source>
        <dbReference type="ARBA" id="ARBA00004586"/>
    </source>
</evidence>
<evidence type="ECO:0000256" key="5">
    <source>
        <dbReference type="ARBA" id="ARBA00022679"/>
    </source>
</evidence>
<dbReference type="PANTHER" id="PTHR31650:SF51">
    <property type="entry name" value="O-ACYLTRANSFERASE WSD1-LIKE ISOFORM X1"/>
    <property type="match status" value="1"/>
</dbReference>
<evidence type="ECO:0000256" key="6">
    <source>
        <dbReference type="ARBA" id="ARBA00022824"/>
    </source>
</evidence>
<evidence type="ECO:0000256" key="1">
    <source>
        <dbReference type="ARBA" id="ARBA00004162"/>
    </source>
</evidence>
<dbReference type="GO" id="GO:0005886">
    <property type="term" value="C:plasma membrane"/>
    <property type="evidence" value="ECO:0007669"/>
    <property type="project" value="UniProtKB-SubCell"/>
</dbReference>
<dbReference type="GO" id="GO:0004144">
    <property type="term" value="F:diacylglycerol O-acyltransferase activity"/>
    <property type="evidence" value="ECO:0007669"/>
    <property type="project" value="UniProtKB-EC"/>
</dbReference>
<dbReference type="PANTHER" id="PTHR31650">
    <property type="entry name" value="O-ACYLTRANSFERASE (WSD1-LIKE) FAMILY PROTEIN"/>
    <property type="match status" value="1"/>
</dbReference>
<keyword evidence="5" id="KW-0808">Transferase</keyword>
<organism evidence="13 14">
    <name type="scientific">Heracleum sosnowskyi</name>
    <dbReference type="NCBI Taxonomy" id="360622"/>
    <lineage>
        <taxon>Eukaryota</taxon>
        <taxon>Viridiplantae</taxon>
        <taxon>Streptophyta</taxon>
        <taxon>Embryophyta</taxon>
        <taxon>Tracheophyta</taxon>
        <taxon>Spermatophyta</taxon>
        <taxon>Magnoliopsida</taxon>
        <taxon>eudicotyledons</taxon>
        <taxon>Gunneridae</taxon>
        <taxon>Pentapetalae</taxon>
        <taxon>asterids</taxon>
        <taxon>campanulids</taxon>
        <taxon>Apiales</taxon>
        <taxon>Apiaceae</taxon>
        <taxon>Apioideae</taxon>
        <taxon>apioid superclade</taxon>
        <taxon>Tordylieae</taxon>
        <taxon>Tordyliinae</taxon>
        <taxon>Heracleum</taxon>
    </lineage>
</organism>
<dbReference type="Pfam" id="PF03007">
    <property type="entry name" value="WS_DGAT_cat"/>
    <property type="match status" value="1"/>
</dbReference>
<comment type="similarity">
    <text evidence="8">In the N-terminal section; belongs to the long-chain O-acyltransferase family.</text>
</comment>
<evidence type="ECO:0000256" key="10">
    <source>
        <dbReference type="ARBA" id="ARBA00048109"/>
    </source>
</evidence>
<evidence type="ECO:0000256" key="3">
    <source>
        <dbReference type="ARBA" id="ARBA00004771"/>
    </source>
</evidence>
<evidence type="ECO:0000256" key="8">
    <source>
        <dbReference type="ARBA" id="ARBA00024360"/>
    </source>
</evidence>
<dbReference type="GO" id="GO:0047196">
    <property type="term" value="F:long-chain-alcohol O-fatty-acyltransferase activity"/>
    <property type="evidence" value="ECO:0007669"/>
    <property type="project" value="UniProtKB-EC"/>
</dbReference>
<keyword evidence="6" id="KW-0256">Endoplasmic reticulum</keyword>
<comment type="subcellular location">
    <subcellularLocation>
        <location evidence="1">Cell membrane</location>
        <topology evidence="1">Single-pass membrane protein</topology>
    </subcellularLocation>
    <subcellularLocation>
        <location evidence="2">Endoplasmic reticulum membrane</location>
    </subcellularLocation>
</comment>
<evidence type="ECO:0000256" key="4">
    <source>
        <dbReference type="ARBA" id="ARBA00005189"/>
    </source>
</evidence>
<comment type="caution">
    <text evidence="13">The sequence shown here is derived from an EMBL/GenBank/DDBJ whole genome shotgun (WGS) entry which is preliminary data.</text>
</comment>
<evidence type="ECO:0000313" key="13">
    <source>
        <dbReference type="EMBL" id="KAK1405321.1"/>
    </source>
</evidence>
<accession>A0AAD8JKJ6</accession>
<dbReference type="Proteomes" id="UP001237642">
    <property type="component" value="Unassembled WGS sequence"/>
</dbReference>
<comment type="catalytic activity">
    <reaction evidence="10">
        <text>an acyl-CoA + a 1,2-diacyl-sn-glycerol = a triacyl-sn-glycerol + CoA</text>
        <dbReference type="Rhea" id="RHEA:10868"/>
        <dbReference type="ChEBI" id="CHEBI:17815"/>
        <dbReference type="ChEBI" id="CHEBI:57287"/>
        <dbReference type="ChEBI" id="CHEBI:58342"/>
        <dbReference type="ChEBI" id="CHEBI:64615"/>
        <dbReference type="EC" id="2.3.1.20"/>
    </reaction>
</comment>
<protein>
    <submittedName>
        <fullName evidence="13">O-acyltransferase WSD1</fullName>
    </submittedName>
</protein>
<dbReference type="InterPro" id="IPR045034">
    <property type="entry name" value="O-acyltransferase_WSD1-like"/>
</dbReference>
<evidence type="ECO:0000256" key="7">
    <source>
        <dbReference type="ARBA" id="ARBA00023315"/>
    </source>
</evidence>
<evidence type="ECO:0000259" key="12">
    <source>
        <dbReference type="Pfam" id="PF06974"/>
    </source>
</evidence>
<sequence>MSMEFYEDRFAPVSPSGQYLNSSVLSLTIVAVLEFEVPIHDLQTVSLLKNVFIPINQRFSSIMVGEKNGTKKWKKVEVNVKDHVRVPIFPAGKSPEYYEKYLSEYLSRISLESLPEHQPLWEVHVLPFPTTKAAGNLIFKLHHALGDGYSLIGALLSCLKRAENPSLPLTFPSRRLSKSHEGADVTSILKRVPQVSSWIVNTMLDFGWSVLKSSVLKDDVSPIRSGDVGLEVLPMDITTMEFDLDHIKQIKTSLKVTLNDVITGVILLGTRRYMEGEEKNSGDSNSTALVLLNTRNVEGYKSISEMVKPKATMPWGNHFSFLHVPLPKLSSPSPGHDSSAKFNPLDFVYASHHIIKRKRNNAAAFLTGGLLDHVRKIKGPEATARYIYNTMSNSSMGITNLIGPLEQMTLSDHPISGLYFAVGGVPQSLEISILSYVGKLRIAIAVEKDFIDIKKFKSCIESSFDTIFKAAVPS</sequence>
<evidence type="ECO:0000259" key="11">
    <source>
        <dbReference type="Pfam" id="PF03007"/>
    </source>
</evidence>
<gene>
    <name evidence="13" type="ORF">POM88_004926</name>
</gene>
<keyword evidence="14" id="KW-1185">Reference proteome</keyword>
<dbReference type="GO" id="GO:0019432">
    <property type="term" value="P:triglyceride biosynthetic process"/>
    <property type="evidence" value="ECO:0007669"/>
    <property type="project" value="TreeGrafter"/>
</dbReference>
<feature type="domain" description="O-acyltransferase WSD1-like N-terminal" evidence="11">
    <location>
        <begin position="69"/>
        <end position="262"/>
    </location>
</feature>
<reference evidence="13" key="2">
    <citation type="submission" date="2023-05" db="EMBL/GenBank/DDBJ databases">
        <authorList>
            <person name="Schelkunov M.I."/>
        </authorList>
    </citation>
    <scope>NUCLEOTIDE SEQUENCE</scope>
    <source>
        <strain evidence="13">Hsosn_3</strain>
        <tissue evidence="13">Leaf</tissue>
    </source>
</reference>
<dbReference type="InterPro" id="IPR009721">
    <property type="entry name" value="O-acyltransferase_WSD1_C"/>
</dbReference>
<dbReference type="AlphaFoldDB" id="A0AAD8JKJ6"/>
<reference evidence="13" key="1">
    <citation type="submission" date="2023-02" db="EMBL/GenBank/DDBJ databases">
        <title>Genome of toxic invasive species Heracleum sosnowskyi carries increased number of genes despite the absence of recent whole-genome duplications.</title>
        <authorList>
            <person name="Schelkunov M."/>
            <person name="Shtratnikova V."/>
            <person name="Makarenko M."/>
            <person name="Klepikova A."/>
            <person name="Omelchenko D."/>
            <person name="Novikova G."/>
            <person name="Obukhova E."/>
            <person name="Bogdanov V."/>
            <person name="Penin A."/>
            <person name="Logacheva M."/>
        </authorList>
    </citation>
    <scope>NUCLEOTIDE SEQUENCE</scope>
    <source>
        <strain evidence="13">Hsosn_3</strain>
        <tissue evidence="13">Leaf</tissue>
    </source>
</reference>
<feature type="domain" description="O-acyltransferase WSD1 C-terminal" evidence="12">
    <location>
        <begin position="315"/>
        <end position="467"/>
    </location>
</feature>
<name>A0AAD8JKJ6_9APIA</name>
<dbReference type="Pfam" id="PF06974">
    <property type="entry name" value="WS_DGAT_C"/>
    <property type="match status" value="1"/>
</dbReference>
<evidence type="ECO:0000256" key="9">
    <source>
        <dbReference type="ARBA" id="ARBA00047604"/>
    </source>
</evidence>
<proteinExistence type="inferred from homology"/>
<dbReference type="EMBL" id="JAUIZM010000001">
    <property type="protein sequence ID" value="KAK1405321.1"/>
    <property type="molecule type" value="Genomic_DNA"/>
</dbReference>
<evidence type="ECO:0000313" key="14">
    <source>
        <dbReference type="Proteomes" id="UP001237642"/>
    </source>
</evidence>
<dbReference type="InterPro" id="IPR004255">
    <property type="entry name" value="O-acyltransferase_WSD1_N"/>
</dbReference>